<dbReference type="HOGENOM" id="CLU_024934_5_2_1"/>
<keyword evidence="3" id="KW-0238">DNA-binding</keyword>
<evidence type="ECO:0000313" key="4">
    <source>
        <dbReference type="Proteomes" id="UP000016922"/>
    </source>
</evidence>
<feature type="domain" description="Zn(2)-C6 fungal-type" evidence="2">
    <location>
        <begin position="24"/>
        <end position="57"/>
    </location>
</feature>
<dbReference type="Proteomes" id="UP000016922">
    <property type="component" value="Unassembled WGS sequence"/>
</dbReference>
<dbReference type="OrthoDB" id="3546279at2759"/>
<dbReference type="Pfam" id="PF00172">
    <property type="entry name" value="Zn_clus"/>
    <property type="match status" value="1"/>
</dbReference>
<name>S3CI91_GLAL2</name>
<dbReference type="PANTHER" id="PTHR47784:SF5">
    <property type="entry name" value="STEROL UPTAKE CONTROL PROTEIN 2"/>
    <property type="match status" value="1"/>
</dbReference>
<sequence length="405" mass="45818">MSEVCRTNLPSKTFKKPYKKSTNGCTSCKVRKVKCDETRPSCLQCQKRFADADCCNYEVKPLKAKRAQKNPTTTEMNIHIVAHPASLTSASLVELRLMHHFTKSTCNQTSATLSTPLPWTSIWELDIPQIAFTSDLVLNALFALSALDLSSRCPEDSAMAVASKTYFHKTVVNHRQLVERDDDTYAVPVLLTAVLIAHYTWLSAHLDTMPLSQTFYATKNTFHMCEGIIALTESKPSLIQYKYPRSAPKSYQSSPIKHGEFFQSAVDDLDMLFSEMDDLKNSNHAKTYTVVRNELIGIYHMIALDLTPFVLLEQKIVQFLHSVPRDFVDLAQSNDPPAMALWLRNIVLLELFEKSSTWWIQGSGLCRTGTRAAYSIRSLMPEEHLWTTDWPMKIVNREITLGGSP</sequence>
<proteinExistence type="predicted"/>
<organism evidence="3 4">
    <name type="scientific">Glarea lozoyensis (strain ATCC 20868 / MF5171)</name>
    <dbReference type="NCBI Taxonomy" id="1116229"/>
    <lineage>
        <taxon>Eukaryota</taxon>
        <taxon>Fungi</taxon>
        <taxon>Dikarya</taxon>
        <taxon>Ascomycota</taxon>
        <taxon>Pezizomycotina</taxon>
        <taxon>Leotiomycetes</taxon>
        <taxon>Helotiales</taxon>
        <taxon>Helotiaceae</taxon>
        <taxon>Glarea</taxon>
    </lineage>
</organism>
<keyword evidence="1" id="KW-0539">Nucleus</keyword>
<dbReference type="SUPFAM" id="SSF57701">
    <property type="entry name" value="Zn2/Cys6 DNA-binding domain"/>
    <property type="match status" value="1"/>
</dbReference>
<accession>S3CI91</accession>
<evidence type="ECO:0000313" key="3">
    <source>
        <dbReference type="EMBL" id="EPE24984.1"/>
    </source>
</evidence>
<evidence type="ECO:0000256" key="1">
    <source>
        <dbReference type="ARBA" id="ARBA00023242"/>
    </source>
</evidence>
<dbReference type="CDD" id="cd00067">
    <property type="entry name" value="GAL4"/>
    <property type="match status" value="1"/>
</dbReference>
<dbReference type="GO" id="GO:0001228">
    <property type="term" value="F:DNA-binding transcription activator activity, RNA polymerase II-specific"/>
    <property type="evidence" value="ECO:0007669"/>
    <property type="project" value="TreeGrafter"/>
</dbReference>
<gene>
    <name evidence="3" type="ORF">GLAREA_11565</name>
</gene>
<dbReference type="GO" id="GO:0008270">
    <property type="term" value="F:zinc ion binding"/>
    <property type="evidence" value="ECO:0007669"/>
    <property type="project" value="InterPro"/>
</dbReference>
<dbReference type="PANTHER" id="PTHR47784">
    <property type="entry name" value="STEROL UPTAKE CONTROL PROTEIN 2"/>
    <property type="match status" value="1"/>
</dbReference>
<evidence type="ECO:0000259" key="2">
    <source>
        <dbReference type="PROSITE" id="PS50048"/>
    </source>
</evidence>
<dbReference type="Gene3D" id="4.10.240.10">
    <property type="entry name" value="Zn(2)-C6 fungal-type DNA-binding domain"/>
    <property type="match status" value="1"/>
</dbReference>
<dbReference type="GO" id="GO:0003677">
    <property type="term" value="F:DNA binding"/>
    <property type="evidence" value="ECO:0007669"/>
    <property type="project" value="UniProtKB-KW"/>
</dbReference>
<dbReference type="RefSeq" id="XP_008087899.1">
    <property type="nucleotide sequence ID" value="XM_008089708.1"/>
</dbReference>
<dbReference type="PROSITE" id="PS00463">
    <property type="entry name" value="ZN2_CY6_FUNGAL_1"/>
    <property type="match status" value="1"/>
</dbReference>
<dbReference type="KEGG" id="glz:GLAREA_11565"/>
<protein>
    <submittedName>
        <fullName evidence="3">Zn2/Cys6 DNA-binding protein</fullName>
    </submittedName>
</protein>
<dbReference type="InterPro" id="IPR036864">
    <property type="entry name" value="Zn2-C6_fun-type_DNA-bd_sf"/>
</dbReference>
<dbReference type="InterPro" id="IPR001138">
    <property type="entry name" value="Zn2Cys6_DnaBD"/>
</dbReference>
<keyword evidence="4" id="KW-1185">Reference proteome</keyword>
<dbReference type="GeneID" id="19470606"/>
<dbReference type="PROSITE" id="PS50048">
    <property type="entry name" value="ZN2_CY6_FUNGAL_2"/>
    <property type="match status" value="1"/>
</dbReference>
<reference evidence="3 4" key="1">
    <citation type="journal article" date="2013" name="BMC Genomics">
        <title>Genomics-driven discovery of the pneumocandin biosynthetic gene cluster in the fungus Glarea lozoyensis.</title>
        <authorList>
            <person name="Chen L."/>
            <person name="Yue Q."/>
            <person name="Zhang X."/>
            <person name="Xiang M."/>
            <person name="Wang C."/>
            <person name="Li S."/>
            <person name="Che Y."/>
            <person name="Ortiz-Lopez F.J."/>
            <person name="Bills G.F."/>
            <person name="Liu X."/>
            <person name="An Z."/>
        </authorList>
    </citation>
    <scope>NUCLEOTIDE SEQUENCE [LARGE SCALE GENOMIC DNA]</scope>
    <source>
        <strain evidence="4">ATCC 20868 / MF5171</strain>
    </source>
</reference>
<dbReference type="SMART" id="SM00066">
    <property type="entry name" value="GAL4"/>
    <property type="match status" value="1"/>
</dbReference>
<dbReference type="InterPro" id="IPR053157">
    <property type="entry name" value="Sterol_Uptake_Regulator"/>
</dbReference>
<dbReference type="AlphaFoldDB" id="S3CI91"/>
<dbReference type="EMBL" id="KE145372">
    <property type="protein sequence ID" value="EPE24984.1"/>
    <property type="molecule type" value="Genomic_DNA"/>
</dbReference>